<proteinExistence type="predicted"/>
<name>X0ZW74_9ZZZZ</name>
<reference evidence="1" key="1">
    <citation type="journal article" date="2014" name="Front. Microbiol.">
        <title>High frequency of phylogenetically diverse reductive dehalogenase-homologous genes in deep subseafloor sedimentary metagenomes.</title>
        <authorList>
            <person name="Kawai M."/>
            <person name="Futagami T."/>
            <person name="Toyoda A."/>
            <person name="Takaki Y."/>
            <person name="Nishi S."/>
            <person name="Hori S."/>
            <person name="Arai W."/>
            <person name="Tsubouchi T."/>
            <person name="Morono Y."/>
            <person name="Uchiyama I."/>
            <person name="Ito T."/>
            <person name="Fujiyama A."/>
            <person name="Inagaki F."/>
            <person name="Takami H."/>
        </authorList>
    </citation>
    <scope>NUCLEOTIDE SEQUENCE</scope>
    <source>
        <strain evidence="1">Expedition CK06-06</strain>
    </source>
</reference>
<dbReference type="AlphaFoldDB" id="X0ZW74"/>
<evidence type="ECO:0000313" key="1">
    <source>
        <dbReference type="EMBL" id="GAG73759.1"/>
    </source>
</evidence>
<accession>X0ZW74</accession>
<sequence>ISGIIGALTGDALPANGVGVISWYTETYTKSGRGRSYFSGCRMVDELENTWTNDQVALFDTFGSAIQNEIEDSVSGGKFRRALWGGDPATAKNVVKREVRAQVRKLRGRTTRSCVTA</sequence>
<protein>
    <submittedName>
        <fullName evidence="1">Uncharacterized protein</fullName>
    </submittedName>
</protein>
<feature type="non-terminal residue" evidence="1">
    <location>
        <position position="1"/>
    </location>
</feature>
<dbReference type="EMBL" id="BART01000602">
    <property type="protein sequence ID" value="GAG73759.1"/>
    <property type="molecule type" value="Genomic_DNA"/>
</dbReference>
<organism evidence="1">
    <name type="scientific">marine sediment metagenome</name>
    <dbReference type="NCBI Taxonomy" id="412755"/>
    <lineage>
        <taxon>unclassified sequences</taxon>
        <taxon>metagenomes</taxon>
        <taxon>ecological metagenomes</taxon>
    </lineage>
</organism>
<comment type="caution">
    <text evidence="1">The sequence shown here is derived from an EMBL/GenBank/DDBJ whole genome shotgun (WGS) entry which is preliminary data.</text>
</comment>
<gene>
    <name evidence="1" type="ORF">S01H4_02668</name>
</gene>